<dbReference type="PANTHER" id="PTHR43806">
    <property type="entry name" value="PEPTIDASE S8"/>
    <property type="match status" value="1"/>
</dbReference>
<evidence type="ECO:0000256" key="3">
    <source>
        <dbReference type="ARBA" id="ARBA00022801"/>
    </source>
</evidence>
<dbReference type="Gene3D" id="3.40.50.200">
    <property type="entry name" value="Peptidase S8/S53 domain"/>
    <property type="match status" value="1"/>
</dbReference>
<gene>
    <name evidence="7" type="ORF">NNL22_14590</name>
</gene>
<dbReference type="InterPro" id="IPR036852">
    <property type="entry name" value="Peptidase_S8/S53_dom_sf"/>
</dbReference>
<dbReference type="InterPro" id="IPR034074">
    <property type="entry name" value="Y4bN_pept_dom"/>
</dbReference>
<sequence>MENKSEVNSKNNKPHIFLGSTGKAENYTSPSTGGGKKLAIPPQIRETHSQHLLNNLATVSASISSQKNEADSYELESKLGIQVVFESFDGVEMAIESLADARKGIELLNVKRVGEQVIATVFIPEGKLTAFETKIQDYIAHKKNKKGGPIDNQKLIDAIKSFKVAALEALWSDDELLFPQTDTENIWWEVWLPVFDDRQAVIHDFTLIATELGIEVTPYQLNFPERTVVHVHGCKQQFSSSTLLLSLVSELRLAKETAEFFDDLGITDQREWSEELILRLNVAEGDLPYVCILDTGVNPEHPLLSPFTTPGDQFVVEPTWTMSDDNGHGTEMAGLAIWGDLTDALQSSDPININHRLESVKVLRYSGDNKGKPLGLITTDGVSEAEIKNPTRNRVFSMSLASKDGRDRGRPSSWSSALDSLAADDLGDNLNPRLFSVCAGNTYDLQEDLREYPQSNELQDIHDPAQAWNVLTVGAYTNKVKITEATSYIPLAKAGSLSPHSSTSVLWDNNMPIKPEIVFEGGNVGVDNDTCFTLSSLMLLSTYSDISQRLFSSTNATSAATALAARFNAQLCSQYPDYWPETIRALTVHSANWTDEMFNLVTAEKTDKQKAKRLVRLVGYGVPSLNKALWSANNSLSLIVQDTIQPYEKKKGKQPSTKDMHIHDLPWPKDILLQLGDADVEMTVTLSYFIEPNPSSRNVSGKYSYPSHQLRFDVKRPDESTKQFKARLNLKARAEELGTTSSNGDSNWQLGNYRNKGSIHKDVWKGSAAELAERGQIAIYPAMGWWRTRTKLQHWDKQARYALIISIAAPEIDVDIYTEVLANIDTEITTSVSV</sequence>
<evidence type="ECO:0000313" key="8">
    <source>
        <dbReference type="Proteomes" id="UP001164472"/>
    </source>
</evidence>
<dbReference type="PANTHER" id="PTHR43806:SF11">
    <property type="entry name" value="CEREVISIN-RELATED"/>
    <property type="match status" value="1"/>
</dbReference>
<dbReference type="PRINTS" id="PR00723">
    <property type="entry name" value="SUBTILISIN"/>
</dbReference>
<dbReference type="InterPro" id="IPR050131">
    <property type="entry name" value="Peptidase_S8_subtilisin-like"/>
</dbReference>
<dbReference type="GO" id="GO:0006508">
    <property type="term" value="P:proteolysis"/>
    <property type="evidence" value="ECO:0007669"/>
    <property type="project" value="UniProtKB-KW"/>
</dbReference>
<dbReference type="KEGG" id="asem:NNL22_14590"/>
<feature type="region of interest" description="Disordered" evidence="5">
    <location>
        <begin position="1"/>
        <end position="39"/>
    </location>
</feature>
<protein>
    <submittedName>
        <fullName evidence="7">S8 family peptidase</fullName>
    </submittedName>
</protein>
<evidence type="ECO:0000313" key="7">
    <source>
        <dbReference type="EMBL" id="UZW74237.1"/>
    </source>
</evidence>
<keyword evidence="4" id="KW-0720">Serine protease</keyword>
<evidence type="ECO:0000256" key="5">
    <source>
        <dbReference type="SAM" id="MobiDB-lite"/>
    </source>
</evidence>
<evidence type="ECO:0000256" key="1">
    <source>
        <dbReference type="ARBA" id="ARBA00011073"/>
    </source>
</evidence>
<feature type="domain" description="Peptidase S8/S53" evidence="6">
    <location>
        <begin position="288"/>
        <end position="621"/>
    </location>
</feature>
<reference evidence="7" key="1">
    <citation type="submission" date="2022-07" db="EMBL/GenBank/DDBJ databases">
        <title>Alkalimarinus sp. nov., isolated from gut of a Alitta virens.</title>
        <authorList>
            <person name="Yang A.I."/>
            <person name="Shin N.-R."/>
        </authorList>
    </citation>
    <scope>NUCLEOTIDE SEQUENCE</scope>
    <source>
        <strain evidence="7">FA028</strain>
    </source>
</reference>
<dbReference type="CDD" id="cd04847">
    <property type="entry name" value="Peptidases_S8_Subtilisin_like_2"/>
    <property type="match status" value="1"/>
</dbReference>
<dbReference type="EMBL" id="CP101527">
    <property type="protein sequence ID" value="UZW74237.1"/>
    <property type="molecule type" value="Genomic_DNA"/>
</dbReference>
<dbReference type="InterPro" id="IPR000209">
    <property type="entry name" value="Peptidase_S8/S53_dom"/>
</dbReference>
<evidence type="ECO:0000256" key="2">
    <source>
        <dbReference type="ARBA" id="ARBA00022670"/>
    </source>
</evidence>
<dbReference type="GO" id="GO:0004252">
    <property type="term" value="F:serine-type endopeptidase activity"/>
    <property type="evidence" value="ECO:0007669"/>
    <property type="project" value="InterPro"/>
</dbReference>
<accession>A0A9E8HHE2</accession>
<dbReference type="InterPro" id="IPR015500">
    <property type="entry name" value="Peptidase_S8_subtilisin-rel"/>
</dbReference>
<proteinExistence type="inferred from homology"/>
<evidence type="ECO:0000256" key="4">
    <source>
        <dbReference type="ARBA" id="ARBA00022825"/>
    </source>
</evidence>
<dbReference type="SUPFAM" id="SSF52743">
    <property type="entry name" value="Subtilisin-like"/>
    <property type="match status" value="1"/>
</dbReference>
<keyword evidence="8" id="KW-1185">Reference proteome</keyword>
<dbReference type="Pfam" id="PF00082">
    <property type="entry name" value="Peptidase_S8"/>
    <property type="match status" value="1"/>
</dbReference>
<comment type="similarity">
    <text evidence="1">Belongs to the peptidase S8 family.</text>
</comment>
<name>A0A9E8HHE2_9ALTE</name>
<evidence type="ECO:0000259" key="6">
    <source>
        <dbReference type="Pfam" id="PF00082"/>
    </source>
</evidence>
<dbReference type="RefSeq" id="WP_251811162.1">
    <property type="nucleotide sequence ID" value="NZ_CP101527.1"/>
</dbReference>
<keyword evidence="2" id="KW-0645">Protease</keyword>
<keyword evidence="3" id="KW-0378">Hydrolase</keyword>
<dbReference type="Proteomes" id="UP001164472">
    <property type="component" value="Chromosome"/>
</dbReference>
<dbReference type="AlphaFoldDB" id="A0A9E8HHE2"/>
<organism evidence="7 8">
    <name type="scientific">Alkalimarinus sediminis</name>
    <dbReference type="NCBI Taxonomy" id="1632866"/>
    <lineage>
        <taxon>Bacteria</taxon>
        <taxon>Pseudomonadati</taxon>
        <taxon>Pseudomonadota</taxon>
        <taxon>Gammaproteobacteria</taxon>
        <taxon>Alteromonadales</taxon>
        <taxon>Alteromonadaceae</taxon>
        <taxon>Alkalimarinus</taxon>
    </lineage>
</organism>